<dbReference type="InterPro" id="IPR036097">
    <property type="entry name" value="HisK_dim/P_sf"/>
</dbReference>
<comment type="caution">
    <text evidence="8">The sequence shown here is derived from an EMBL/GenBank/DDBJ whole genome shotgun (WGS) entry which is preliminary data.</text>
</comment>
<dbReference type="SMART" id="SM00387">
    <property type="entry name" value="HATPase_c"/>
    <property type="match status" value="1"/>
</dbReference>
<dbReference type="OrthoDB" id="5241402at2"/>
<evidence type="ECO:0000313" key="8">
    <source>
        <dbReference type="EMBL" id="TDO48055.1"/>
    </source>
</evidence>
<dbReference type="Pfam" id="PF13426">
    <property type="entry name" value="PAS_9"/>
    <property type="match status" value="1"/>
</dbReference>
<sequence length="491" mass="53839">MDDELEPEDFGILMSRTSLCVLIHDAASKDILWANPAACEMLEFSLDEIKPLKAPDMSSQAREYSRAIGRAWLQRAVDEGSSRIVWRYRAKSGREFPTEALAVLVQLGRGPAVMVQFRDIEKEQAIERSLHRTEEYFRALARHTSAGAVVLDPRGVVEYASGTALSQFKVGDQELIGARLTDLAEITSASGHVGWAAAVDAARPVVAVRLEVRTADVAVWLGGSLDHLQVDGDDLYLLTLHDITDRVVEDLEHGRRVEYENYLSRYNAMGDMAMAIAHELGQPLAAAGNFLAGARLRATPEESYALDSARRQIDRASAIVKALREFVGHLEQVETLVDLNDVVRECMYFVRLRADGAGIRVRESWSEEPIPVRCERVLTGQVVLNLCFNALDEMAGSPESEREITVATAREAGVGRFTVEDRGKGLGGLSAHIFDQPFTSKEHGSGIGLALSHRIISRQHGRLVAWSREPRGAAFSFTLPLAGDEPGAAAG</sequence>
<dbReference type="SUPFAM" id="SSF55785">
    <property type="entry name" value="PYP-like sensor domain (PAS domain)"/>
    <property type="match status" value="2"/>
</dbReference>
<dbReference type="EMBL" id="SNWQ01000008">
    <property type="protein sequence ID" value="TDO48055.1"/>
    <property type="molecule type" value="Genomic_DNA"/>
</dbReference>
<dbReference type="RefSeq" id="WP_133801470.1">
    <property type="nucleotide sequence ID" value="NZ_SNWQ01000008.1"/>
</dbReference>
<protein>
    <recommendedName>
        <fullName evidence="3">histidine kinase</fullName>
        <ecNumber evidence="3">2.7.13.3</ecNumber>
    </recommendedName>
</protein>
<keyword evidence="5" id="KW-0808">Transferase</keyword>
<comment type="subcellular location">
    <subcellularLocation>
        <location evidence="2">Cell membrane</location>
    </subcellularLocation>
</comment>
<keyword evidence="5" id="KW-0418">Kinase</keyword>
<dbReference type="CDD" id="cd00130">
    <property type="entry name" value="PAS"/>
    <property type="match status" value="1"/>
</dbReference>
<dbReference type="Pfam" id="PF02518">
    <property type="entry name" value="HATPase_c"/>
    <property type="match status" value="1"/>
</dbReference>
<evidence type="ECO:0000256" key="3">
    <source>
        <dbReference type="ARBA" id="ARBA00012438"/>
    </source>
</evidence>
<feature type="domain" description="Histidine kinase" evidence="7">
    <location>
        <begin position="275"/>
        <end position="483"/>
    </location>
</feature>
<dbReference type="InterPro" id="IPR003661">
    <property type="entry name" value="HisK_dim/P_dom"/>
</dbReference>
<dbReference type="CDD" id="cd00082">
    <property type="entry name" value="HisKA"/>
    <property type="match status" value="1"/>
</dbReference>
<dbReference type="Gene3D" id="3.30.450.20">
    <property type="entry name" value="PAS domain"/>
    <property type="match status" value="2"/>
</dbReference>
<keyword evidence="4" id="KW-0597">Phosphoprotein</keyword>
<evidence type="ECO:0000256" key="6">
    <source>
        <dbReference type="ARBA" id="ARBA00023012"/>
    </source>
</evidence>
<proteinExistence type="predicted"/>
<dbReference type="SMART" id="SM00388">
    <property type="entry name" value="HisKA"/>
    <property type="match status" value="1"/>
</dbReference>
<evidence type="ECO:0000256" key="2">
    <source>
        <dbReference type="ARBA" id="ARBA00004236"/>
    </source>
</evidence>
<dbReference type="InterPro" id="IPR036890">
    <property type="entry name" value="HATPase_C_sf"/>
</dbReference>
<organism evidence="8 9">
    <name type="scientific">Kribbella caucasensis</name>
    <dbReference type="NCBI Taxonomy" id="2512215"/>
    <lineage>
        <taxon>Bacteria</taxon>
        <taxon>Bacillati</taxon>
        <taxon>Actinomycetota</taxon>
        <taxon>Actinomycetes</taxon>
        <taxon>Propionibacteriales</taxon>
        <taxon>Kribbellaceae</taxon>
        <taxon>Kribbella</taxon>
    </lineage>
</organism>
<keyword evidence="9" id="KW-1185">Reference proteome</keyword>
<dbReference type="Pfam" id="PF08448">
    <property type="entry name" value="PAS_4"/>
    <property type="match status" value="1"/>
</dbReference>
<dbReference type="PANTHER" id="PTHR43065:SF42">
    <property type="entry name" value="TWO-COMPONENT SENSOR PPRA"/>
    <property type="match status" value="1"/>
</dbReference>
<dbReference type="Gene3D" id="1.10.287.130">
    <property type="match status" value="1"/>
</dbReference>
<dbReference type="Gene3D" id="3.30.565.10">
    <property type="entry name" value="Histidine kinase-like ATPase, C-terminal domain"/>
    <property type="match status" value="1"/>
</dbReference>
<dbReference type="InterPro" id="IPR003594">
    <property type="entry name" value="HATPase_dom"/>
</dbReference>
<dbReference type="AlphaFoldDB" id="A0A4R6KGJ8"/>
<dbReference type="GO" id="GO:0005886">
    <property type="term" value="C:plasma membrane"/>
    <property type="evidence" value="ECO:0007669"/>
    <property type="project" value="UniProtKB-SubCell"/>
</dbReference>
<dbReference type="PANTHER" id="PTHR43065">
    <property type="entry name" value="SENSOR HISTIDINE KINASE"/>
    <property type="match status" value="1"/>
</dbReference>
<dbReference type="SMART" id="SM00091">
    <property type="entry name" value="PAS"/>
    <property type="match status" value="2"/>
</dbReference>
<dbReference type="InterPro" id="IPR035965">
    <property type="entry name" value="PAS-like_dom_sf"/>
</dbReference>
<dbReference type="InterPro" id="IPR000014">
    <property type="entry name" value="PAS"/>
</dbReference>
<dbReference type="EC" id="2.7.13.3" evidence="3"/>
<evidence type="ECO:0000256" key="1">
    <source>
        <dbReference type="ARBA" id="ARBA00000085"/>
    </source>
</evidence>
<evidence type="ECO:0000313" key="9">
    <source>
        <dbReference type="Proteomes" id="UP000295388"/>
    </source>
</evidence>
<dbReference type="InterPro" id="IPR004358">
    <property type="entry name" value="Sig_transdc_His_kin-like_C"/>
</dbReference>
<keyword evidence="6" id="KW-0902">Two-component regulatory system</keyword>
<dbReference type="SUPFAM" id="SSF47384">
    <property type="entry name" value="Homodimeric domain of signal transducing histidine kinase"/>
    <property type="match status" value="1"/>
</dbReference>
<dbReference type="Proteomes" id="UP000295388">
    <property type="component" value="Unassembled WGS sequence"/>
</dbReference>
<accession>A0A4R6KGJ8</accession>
<dbReference type="InterPro" id="IPR005467">
    <property type="entry name" value="His_kinase_dom"/>
</dbReference>
<name>A0A4R6KGJ8_9ACTN</name>
<dbReference type="PROSITE" id="PS50109">
    <property type="entry name" value="HIS_KIN"/>
    <property type="match status" value="1"/>
</dbReference>
<dbReference type="GO" id="GO:0000155">
    <property type="term" value="F:phosphorelay sensor kinase activity"/>
    <property type="evidence" value="ECO:0007669"/>
    <property type="project" value="InterPro"/>
</dbReference>
<dbReference type="PRINTS" id="PR00344">
    <property type="entry name" value="BCTRLSENSOR"/>
</dbReference>
<reference evidence="8 9" key="1">
    <citation type="submission" date="2019-03" db="EMBL/GenBank/DDBJ databases">
        <title>Genomic Encyclopedia of Type Strains, Phase III (KMG-III): the genomes of soil and plant-associated and newly described type strains.</title>
        <authorList>
            <person name="Whitman W."/>
        </authorList>
    </citation>
    <scope>NUCLEOTIDE SEQUENCE [LARGE SCALE GENOMIC DNA]</scope>
    <source>
        <strain evidence="8 9">VKM Ac-2527</strain>
    </source>
</reference>
<evidence type="ECO:0000256" key="5">
    <source>
        <dbReference type="ARBA" id="ARBA00022777"/>
    </source>
</evidence>
<comment type="catalytic activity">
    <reaction evidence="1">
        <text>ATP + protein L-histidine = ADP + protein N-phospho-L-histidine.</text>
        <dbReference type="EC" id="2.7.13.3"/>
    </reaction>
</comment>
<evidence type="ECO:0000259" key="7">
    <source>
        <dbReference type="PROSITE" id="PS50109"/>
    </source>
</evidence>
<gene>
    <name evidence="8" type="ORF">EV643_108372</name>
</gene>
<dbReference type="InterPro" id="IPR013656">
    <property type="entry name" value="PAS_4"/>
</dbReference>
<dbReference type="SUPFAM" id="SSF55874">
    <property type="entry name" value="ATPase domain of HSP90 chaperone/DNA topoisomerase II/histidine kinase"/>
    <property type="match status" value="1"/>
</dbReference>
<dbReference type="NCBIfam" id="TIGR00229">
    <property type="entry name" value="sensory_box"/>
    <property type="match status" value="1"/>
</dbReference>
<evidence type="ECO:0000256" key="4">
    <source>
        <dbReference type="ARBA" id="ARBA00022553"/>
    </source>
</evidence>